<proteinExistence type="predicted"/>
<dbReference type="EMBL" id="GBXM01094385">
    <property type="protein sequence ID" value="JAH14192.1"/>
    <property type="molecule type" value="Transcribed_RNA"/>
</dbReference>
<sequence length="61" mass="7404">MLKGVIVFVFDYLFWTCDTLLLHHAQLSLFFIVFFFFFSLHPVKIFHLFVVLFSFFHLLLT</sequence>
<protein>
    <submittedName>
        <fullName evidence="2">Uncharacterized protein</fullName>
    </submittedName>
</protein>
<feature type="transmembrane region" description="Helical" evidence="1">
    <location>
        <begin position="43"/>
        <end position="60"/>
    </location>
</feature>
<feature type="transmembrane region" description="Helical" evidence="1">
    <location>
        <begin position="12"/>
        <end position="37"/>
    </location>
</feature>
<evidence type="ECO:0000256" key="1">
    <source>
        <dbReference type="SAM" id="Phobius"/>
    </source>
</evidence>
<reference evidence="2" key="1">
    <citation type="submission" date="2014-11" db="EMBL/GenBank/DDBJ databases">
        <authorList>
            <person name="Amaro Gonzalez C."/>
        </authorList>
    </citation>
    <scope>NUCLEOTIDE SEQUENCE</scope>
</reference>
<accession>A0A0E9QCD7</accession>
<evidence type="ECO:0000313" key="2">
    <source>
        <dbReference type="EMBL" id="JAH14192.1"/>
    </source>
</evidence>
<keyword evidence="1" id="KW-0472">Membrane</keyword>
<organism evidence="2">
    <name type="scientific">Anguilla anguilla</name>
    <name type="common">European freshwater eel</name>
    <name type="synonym">Muraena anguilla</name>
    <dbReference type="NCBI Taxonomy" id="7936"/>
    <lineage>
        <taxon>Eukaryota</taxon>
        <taxon>Metazoa</taxon>
        <taxon>Chordata</taxon>
        <taxon>Craniata</taxon>
        <taxon>Vertebrata</taxon>
        <taxon>Euteleostomi</taxon>
        <taxon>Actinopterygii</taxon>
        <taxon>Neopterygii</taxon>
        <taxon>Teleostei</taxon>
        <taxon>Anguilliformes</taxon>
        <taxon>Anguillidae</taxon>
        <taxon>Anguilla</taxon>
    </lineage>
</organism>
<reference evidence="2" key="2">
    <citation type="journal article" date="2015" name="Fish Shellfish Immunol.">
        <title>Early steps in the European eel (Anguilla anguilla)-Vibrio vulnificus interaction in the gills: Role of the RtxA13 toxin.</title>
        <authorList>
            <person name="Callol A."/>
            <person name="Pajuelo D."/>
            <person name="Ebbesson L."/>
            <person name="Teles M."/>
            <person name="MacKenzie S."/>
            <person name="Amaro C."/>
        </authorList>
    </citation>
    <scope>NUCLEOTIDE SEQUENCE</scope>
</reference>
<keyword evidence="1" id="KW-1133">Transmembrane helix</keyword>
<keyword evidence="1" id="KW-0812">Transmembrane</keyword>
<name>A0A0E9QCD7_ANGAN</name>
<dbReference type="AlphaFoldDB" id="A0A0E9QCD7"/>